<dbReference type="PANTHER" id="PTHR46377:SF1">
    <property type="entry name" value="DUAL SPECIFICITY PROTEIN PHOSPHATASE 19"/>
    <property type="match status" value="1"/>
</dbReference>
<dbReference type="InterPro" id="IPR020422">
    <property type="entry name" value="TYR_PHOSPHATASE_DUAL_dom"/>
</dbReference>
<evidence type="ECO:0000259" key="2">
    <source>
        <dbReference type="PROSITE" id="PS50056"/>
    </source>
</evidence>
<name>A0A7M6DQJ6_9CNID</name>
<dbReference type="PANTHER" id="PTHR46377">
    <property type="entry name" value="DUAL SPECIFICITY PROTEIN PHOSPHATASE 19"/>
    <property type="match status" value="1"/>
</dbReference>
<evidence type="ECO:0000313" key="3">
    <source>
        <dbReference type="EnsemblMetazoa" id="CLYHEMP022295.1"/>
    </source>
</evidence>
<dbReference type="Gene3D" id="3.90.190.10">
    <property type="entry name" value="Protein tyrosine phosphatase superfamily"/>
    <property type="match status" value="1"/>
</dbReference>
<dbReference type="OrthoDB" id="10252009at2759"/>
<feature type="domain" description="Tyrosine-protein phosphatase" evidence="1">
    <location>
        <begin position="55"/>
        <end position="196"/>
    </location>
</feature>
<feature type="domain" description="Tyrosine specific protein phosphatases" evidence="2">
    <location>
        <begin position="117"/>
        <end position="175"/>
    </location>
</feature>
<dbReference type="Pfam" id="PF00782">
    <property type="entry name" value="DSPc"/>
    <property type="match status" value="1"/>
</dbReference>
<evidence type="ECO:0008006" key="5">
    <source>
        <dbReference type="Google" id="ProtNLM"/>
    </source>
</evidence>
<dbReference type="SMART" id="SM00195">
    <property type="entry name" value="DSPc"/>
    <property type="match status" value="1"/>
</dbReference>
<dbReference type="GO" id="GO:0008579">
    <property type="term" value="F:JUN kinase phosphatase activity"/>
    <property type="evidence" value="ECO:0007669"/>
    <property type="project" value="TreeGrafter"/>
</dbReference>
<dbReference type="AlphaFoldDB" id="A0A7M6DQJ6"/>
<evidence type="ECO:0000313" key="4">
    <source>
        <dbReference type="Proteomes" id="UP000594262"/>
    </source>
</evidence>
<dbReference type="PROSITE" id="PS50054">
    <property type="entry name" value="TYR_PHOSPHATASE_DUAL"/>
    <property type="match status" value="1"/>
</dbReference>
<protein>
    <recommendedName>
        <fullName evidence="5">Dual specificity protein phosphatase 19</fullName>
    </recommendedName>
</protein>
<evidence type="ECO:0000259" key="1">
    <source>
        <dbReference type="PROSITE" id="PS50054"/>
    </source>
</evidence>
<dbReference type="InterPro" id="IPR029021">
    <property type="entry name" value="Prot-tyrosine_phosphatase-like"/>
</dbReference>
<dbReference type="Proteomes" id="UP000594262">
    <property type="component" value="Unplaced"/>
</dbReference>
<accession>A0A7M6DQJ6</accession>
<dbReference type="InterPro" id="IPR000387">
    <property type="entry name" value="Tyr_Pase_dom"/>
</dbReference>
<dbReference type="EnsemblMetazoa" id="CLYHEMT022295.1">
    <property type="protein sequence ID" value="CLYHEMP022295.1"/>
    <property type="gene ID" value="CLYHEMG022295"/>
</dbReference>
<dbReference type="PRINTS" id="PR01908">
    <property type="entry name" value="ADSPHPHTASE"/>
</dbReference>
<dbReference type="SUPFAM" id="SSF52799">
    <property type="entry name" value="(Phosphotyrosine protein) phosphatases II"/>
    <property type="match status" value="1"/>
</dbReference>
<dbReference type="PROSITE" id="PS50056">
    <property type="entry name" value="TYR_PHOSPHATASE_2"/>
    <property type="match status" value="1"/>
</dbReference>
<dbReference type="RefSeq" id="XP_066930986.1">
    <property type="nucleotide sequence ID" value="XM_067074885.1"/>
</dbReference>
<organism evidence="3 4">
    <name type="scientific">Clytia hemisphaerica</name>
    <dbReference type="NCBI Taxonomy" id="252671"/>
    <lineage>
        <taxon>Eukaryota</taxon>
        <taxon>Metazoa</taxon>
        <taxon>Cnidaria</taxon>
        <taxon>Hydrozoa</taxon>
        <taxon>Hydroidolina</taxon>
        <taxon>Leptothecata</taxon>
        <taxon>Obeliida</taxon>
        <taxon>Clytiidae</taxon>
        <taxon>Clytia</taxon>
    </lineage>
</organism>
<keyword evidence="4" id="KW-1185">Reference proteome</keyword>
<sequence length="197" mass="22119">MAFSNEIHSFKKNSLCTTDTVLTKLDGTKVKEKSGESIPTDGGDFFVVDDSPDENLRHVIDGLFISSQDASANLQELKENKITHILNVAIGCQNHFKEHFTYKKLEILDIPEYDISKHFEECVGFIHEAITNGGQVLCHCNAGISRSSTIIGVYLMQKHEMSLQDALTAIRKNRPAARPNDGFMLSLKQYEEKLKKC</sequence>
<dbReference type="GO" id="GO:0005737">
    <property type="term" value="C:cytoplasm"/>
    <property type="evidence" value="ECO:0007669"/>
    <property type="project" value="TreeGrafter"/>
</dbReference>
<dbReference type="InterPro" id="IPR000340">
    <property type="entry name" value="Dual-sp_phosphatase_cat-dom"/>
</dbReference>
<reference evidence="3" key="1">
    <citation type="submission" date="2021-01" db="UniProtKB">
        <authorList>
            <consortium name="EnsemblMetazoa"/>
        </authorList>
    </citation>
    <scope>IDENTIFICATION</scope>
</reference>
<proteinExistence type="predicted"/>
<dbReference type="GeneID" id="136818554"/>